<reference evidence="4" key="1">
    <citation type="journal article" date="2019" name="Int. J. Syst. Evol. Microbiol.">
        <title>The Global Catalogue of Microorganisms (GCM) 10K type strain sequencing project: providing services to taxonomists for standard genome sequencing and annotation.</title>
        <authorList>
            <consortium name="The Broad Institute Genomics Platform"/>
            <consortium name="The Broad Institute Genome Sequencing Center for Infectious Disease"/>
            <person name="Wu L."/>
            <person name="Ma J."/>
        </authorList>
    </citation>
    <scope>NUCLEOTIDE SEQUENCE [LARGE SCALE GENOMIC DNA]</scope>
    <source>
        <strain evidence="4">CCUG 49560</strain>
    </source>
</reference>
<sequence>MTAVDPVLVEIVEGTLASVEMEVETAIARTARSPMIRDAHDFRAGIHDVRLRKLTGRSYSALVQPIVRDFPVAEMNPGDVFFHNDVYLSEGGIGHLPDLCVTVPVFHDGEVVAFVQAFGHHDDIGGSVPGSMPSNARSAFEEGLMVPPIKLWDRGVPNRAALTIMTRNTRMPDSLAGDLDAECSACLMGARRLGELFGRYGRAAVEACFDAIISKTTETFRRELLAKIPEGVHVWEDYAEHDGVDEPRLHTQRITLTVDHAAERPLVIDFTGTSPQAKGPINHAGDYAGGVFLKKWLAPILRNLADTPERMAELDVNEGVVPLIEMRFPEKGTLLTPIFPAPTNARTFVILRLLGVLAGVLAKATGGRMPADQETIRYTGVYGDDHEGRPYLMREVLGGGSGGRWYADGEDTIHVVPDSRNIPVEFAESRWPFLVERLGLARDSGGAGLYRGGLGYDKHIRMLRDASFMSIADRSILACWGVNGGRAGRPFLVTVGDTEMEGLVDDFPVRAGEIVRVRTTGGGGWGSPYDRDPSLVAADVRDGKVSPAEARTAYGVVLHTPATPDPDPRGGADGDLPGVPDPDPRAGGDLPGSPGADPRGGADGDPPGGPGARPRSDELQVDDGATEALRARLRAEPPPAFFDRGPGYPTLSGGRSHADVDLP</sequence>
<evidence type="ECO:0000313" key="4">
    <source>
        <dbReference type="Proteomes" id="UP001595891"/>
    </source>
</evidence>
<dbReference type="EMBL" id="JBHSFN010000022">
    <property type="protein sequence ID" value="MFC4590358.1"/>
    <property type="molecule type" value="Genomic_DNA"/>
</dbReference>
<feature type="region of interest" description="Disordered" evidence="1">
    <location>
        <begin position="555"/>
        <end position="663"/>
    </location>
</feature>
<accession>A0ABV9ELK1</accession>
<organism evidence="3 4">
    <name type="scientific">Sphaerisporangium corydalis</name>
    <dbReference type="NCBI Taxonomy" id="1441875"/>
    <lineage>
        <taxon>Bacteria</taxon>
        <taxon>Bacillati</taxon>
        <taxon>Actinomycetota</taxon>
        <taxon>Actinomycetes</taxon>
        <taxon>Streptosporangiales</taxon>
        <taxon>Streptosporangiaceae</taxon>
        <taxon>Sphaerisporangium</taxon>
    </lineage>
</organism>
<dbReference type="Pfam" id="PF02538">
    <property type="entry name" value="Hydantoinase_B"/>
    <property type="match status" value="1"/>
</dbReference>
<dbReference type="InterPro" id="IPR045079">
    <property type="entry name" value="Oxoprolinase-like"/>
</dbReference>
<protein>
    <submittedName>
        <fullName evidence="3">Hydantoinase B/oxoprolinase family protein</fullName>
    </submittedName>
</protein>
<evidence type="ECO:0000256" key="1">
    <source>
        <dbReference type="SAM" id="MobiDB-lite"/>
    </source>
</evidence>
<proteinExistence type="predicted"/>
<feature type="domain" description="Hydantoinase B/oxoprolinase" evidence="2">
    <location>
        <begin position="5"/>
        <end position="528"/>
    </location>
</feature>
<name>A0ABV9ELK1_9ACTN</name>
<gene>
    <name evidence="3" type="ORF">ACFO8L_29990</name>
</gene>
<evidence type="ECO:0000259" key="2">
    <source>
        <dbReference type="Pfam" id="PF02538"/>
    </source>
</evidence>
<dbReference type="PANTHER" id="PTHR11365">
    <property type="entry name" value="5-OXOPROLINASE RELATED"/>
    <property type="match status" value="1"/>
</dbReference>
<dbReference type="PANTHER" id="PTHR11365:SF23">
    <property type="entry name" value="HYPOTHETICAL 5-OXOPROLINASE (EUROFUNG)-RELATED"/>
    <property type="match status" value="1"/>
</dbReference>
<comment type="caution">
    <text evidence="3">The sequence shown here is derived from an EMBL/GenBank/DDBJ whole genome shotgun (WGS) entry which is preliminary data.</text>
</comment>
<dbReference type="InterPro" id="IPR003692">
    <property type="entry name" value="Hydantoinase_B"/>
</dbReference>
<evidence type="ECO:0000313" key="3">
    <source>
        <dbReference type="EMBL" id="MFC4590358.1"/>
    </source>
</evidence>
<dbReference type="Proteomes" id="UP001595891">
    <property type="component" value="Unassembled WGS sequence"/>
</dbReference>
<keyword evidence="4" id="KW-1185">Reference proteome</keyword>
<dbReference type="RefSeq" id="WP_262844109.1">
    <property type="nucleotide sequence ID" value="NZ_JANZYP010000025.1"/>
</dbReference>